<reference evidence="8" key="1">
    <citation type="submission" date="2016-10" db="EMBL/GenBank/DDBJ databases">
        <authorList>
            <person name="Varghese N."/>
            <person name="Submissions S."/>
        </authorList>
    </citation>
    <scope>NUCLEOTIDE SEQUENCE [LARGE SCALE GENOMIC DNA]</scope>
    <source>
        <strain evidence="8">DSM 44234</strain>
    </source>
</reference>
<keyword evidence="1" id="KW-0547">Nucleotide-binding</keyword>
<dbReference type="InterPro" id="IPR027417">
    <property type="entry name" value="P-loop_NTPase"/>
</dbReference>
<evidence type="ECO:0000256" key="4">
    <source>
        <dbReference type="ARBA" id="ARBA00022840"/>
    </source>
</evidence>
<dbReference type="Pfam" id="PF13538">
    <property type="entry name" value="UvrD_C_2"/>
    <property type="match status" value="1"/>
</dbReference>
<dbReference type="GO" id="GO:0043138">
    <property type="term" value="F:3'-5' DNA helicase activity"/>
    <property type="evidence" value="ECO:0007669"/>
    <property type="project" value="TreeGrafter"/>
</dbReference>
<dbReference type="GO" id="GO:0003677">
    <property type="term" value="F:DNA binding"/>
    <property type="evidence" value="ECO:0007669"/>
    <property type="project" value="InterPro"/>
</dbReference>
<feature type="domain" description="UvrD-like helicase ATP-binding" evidence="5">
    <location>
        <begin position="11"/>
        <end position="100"/>
    </location>
</feature>
<dbReference type="OrthoDB" id="3196263at2"/>
<evidence type="ECO:0000259" key="6">
    <source>
        <dbReference type="Pfam" id="PF13538"/>
    </source>
</evidence>
<dbReference type="InterPro" id="IPR027785">
    <property type="entry name" value="UvrD-like_helicase_C"/>
</dbReference>
<keyword evidence="8" id="KW-1185">Reference proteome</keyword>
<dbReference type="RefSeq" id="WP_068742508.1">
    <property type="nucleotide sequence ID" value="NZ_CBDRGN010000001.1"/>
</dbReference>
<keyword evidence="2" id="KW-0378">Hydrolase</keyword>
<evidence type="ECO:0000256" key="2">
    <source>
        <dbReference type="ARBA" id="ARBA00022801"/>
    </source>
</evidence>
<evidence type="ECO:0000259" key="5">
    <source>
        <dbReference type="Pfam" id="PF00580"/>
    </source>
</evidence>
<dbReference type="EMBL" id="FNSA01000003">
    <property type="protein sequence ID" value="SEC28109.1"/>
    <property type="molecule type" value="Genomic_DNA"/>
</dbReference>
<evidence type="ECO:0000313" key="7">
    <source>
        <dbReference type="EMBL" id="SEC28109.1"/>
    </source>
</evidence>
<organism evidence="7 8">
    <name type="scientific">Tsukamurella tyrosinosolvens</name>
    <dbReference type="NCBI Taxonomy" id="57704"/>
    <lineage>
        <taxon>Bacteria</taxon>
        <taxon>Bacillati</taxon>
        <taxon>Actinomycetota</taxon>
        <taxon>Actinomycetes</taxon>
        <taxon>Mycobacteriales</taxon>
        <taxon>Tsukamurellaceae</taxon>
        <taxon>Tsukamurella</taxon>
    </lineage>
</organism>
<feature type="domain" description="UvrD-like helicase C-terminal" evidence="6">
    <location>
        <begin position="382"/>
        <end position="432"/>
    </location>
</feature>
<dbReference type="SUPFAM" id="SSF52540">
    <property type="entry name" value="P-loop containing nucleoside triphosphate hydrolases"/>
    <property type="match status" value="1"/>
</dbReference>
<dbReference type="InterPro" id="IPR000212">
    <property type="entry name" value="DNA_helicase_UvrD/REP"/>
</dbReference>
<accession>A0A1H4R885</accession>
<dbReference type="GO" id="GO:0005524">
    <property type="term" value="F:ATP binding"/>
    <property type="evidence" value="ECO:0007669"/>
    <property type="project" value="UniProtKB-KW"/>
</dbReference>
<dbReference type="GO" id="GO:0016787">
    <property type="term" value="F:hydrolase activity"/>
    <property type="evidence" value="ECO:0007669"/>
    <property type="project" value="UniProtKB-KW"/>
</dbReference>
<dbReference type="Proteomes" id="UP000182241">
    <property type="component" value="Unassembled WGS sequence"/>
</dbReference>
<dbReference type="PANTHER" id="PTHR11070:SF2">
    <property type="entry name" value="ATP-DEPENDENT DNA HELICASE SRS2"/>
    <property type="match status" value="1"/>
</dbReference>
<dbReference type="STRING" id="57704.SAMN04489793_1956"/>
<dbReference type="InterPro" id="IPR014016">
    <property type="entry name" value="UvrD-like_ATP-bd"/>
</dbReference>
<gene>
    <name evidence="7" type="ORF">SAMN04489793_1956</name>
</gene>
<name>A0A1H4R885_TSUTY</name>
<dbReference type="CDD" id="cd17932">
    <property type="entry name" value="DEXQc_UvrD"/>
    <property type="match status" value="1"/>
</dbReference>
<dbReference type="GO" id="GO:0000725">
    <property type="term" value="P:recombinational repair"/>
    <property type="evidence" value="ECO:0007669"/>
    <property type="project" value="TreeGrafter"/>
</dbReference>
<dbReference type="Pfam" id="PF00580">
    <property type="entry name" value="UvrD-helicase"/>
    <property type="match status" value="1"/>
</dbReference>
<evidence type="ECO:0000256" key="3">
    <source>
        <dbReference type="ARBA" id="ARBA00022806"/>
    </source>
</evidence>
<evidence type="ECO:0000256" key="1">
    <source>
        <dbReference type="ARBA" id="ARBA00022741"/>
    </source>
</evidence>
<dbReference type="PANTHER" id="PTHR11070">
    <property type="entry name" value="UVRD / RECB / PCRA DNA HELICASE FAMILY MEMBER"/>
    <property type="match status" value="1"/>
</dbReference>
<dbReference type="Gene3D" id="3.40.50.300">
    <property type="entry name" value="P-loop containing nucleotide triphosphate hydrolases"/>
    <property type="match status" value="2"/>
</dbReference>
<dbReference type="AlphaFoldDB" id="A0A1H4R885"/>
<keyword evidence="3 7" id="KW-0347">Helicase</keyword>
<proteinExistence type="predicted"/>
<protein>
    <submittedName>
        <fullName evidence="7">UvrD-like helicase C-terminal domain-containing protein</fullName>
    </submittedName>
</protein>
<sequence>MTETRASMELDPSQLAVVEADADARLLVTAGAGQGKTEVVAGRVAHLVEEEALSASTEIMVLSFSRAAVHAVRSRLEARDIAKTDVRTFDSLASHLLAQNDIEPTGDFDHRIRQAIRLLDDDSTDVEGLEDIAHVILDEVQDLVGDRADMVLGLLGRLGADVGFTALGDPLQGIYDFTLADSHSKTSSAEFMEQLAIRFGARRVELEKNYRARGAFPLGVIDLGLRIRDEVEGPADEIISTFERTLPHSGTITEWRFLEQYTTGVTAILCNSNAEVLLVSRSLTTQDISHVVRRPAQDFGAARWVGEVFEGLAGPDVARSTVEAAIEKRLPADLRDEAWYLLKGAEGKSRSPNQLSLQRLRSLIAAGTVPLTLVERDTSRVIVSTIHRAKGLEFERAFLVHPNYTFEEESEWPAIRRMYVALSRARDDVAVIDIPDDRTWFKNVRGRMCEMRRGKNNNYVRAMELTARDVRDDSPPPMEPHRLVEMQRNLAAVSPGEAVTGFFDPTSTMSAQEPVFVLSTGSGELLGVTDRRLGRHLSYNFGYRFRDGWDGATLEDLTLVSIDTVATDPRSTAQAGLGDSGLWLVPRVFGLVTPAQG</sequence>
<evidence type="ECO:0000313" key="8">
    <source>
        <dbReference type="Proteomes" id="UP000182241"/>
    </source>
</evidence>
<keyword evidence="4" id="KW-0067">ATP-binding</keyword>